<dbReference type="Gene3D" id="1.10.287.850">
    <property type="entry name" value="HP0062-like domain"/>
    <property type="match status" value="1"/>
</dbReference>
<feature type="domain" description="PE" evidence="2">
    <location>
        <begin position="4"/>
        <end position="93"/>
    </location>
</feature>
<protein>
    <submittedName>
        <fullName evidence="3">PE-PGRS family protein</fullName>
    </submittedName>
</protein>
<evidence type="ECO:0000256" key="1">
    <source>
        <dbReference type="SAM" id="MobiDB-lite"/>
    </source>
</evidence>
<dbReference type="SUPFAM" id="SSF140459">
    <property type="entry name" value="PE/PPE dimer-like"/>
    <property type="match status" value="1"/>
</dbReference>
<gene>
    <name evidence="3" type="ORF">SHTP_4428</name>
</gene>
<dbReference type="InterPro" id="IPR000084">
    <property type="entry name" value="PE-PGRS_N"/>
</dbReference>
<evidence type="ECO:0000259" key="2">
    <source>
        <dbReference type="Pfam" id="PF00934"/>
    </source>
</evidence>
<dbReference type="Proteomes" id="UP000218067">
    <property type="component" value="Chromosome"/>
</dbReference>
<reference evidence="3 4" key="1">
    <citation type="submission" date="2016-08" db="EMBL/GenBank/DDBJ databases">
        <title>Complete genome sequence of Mycobacterium shinshuense, a subspecies of M. ulcerans.</title>
        <authorList>
            <person name="Yoshida M."/>
            <person name="Ogura Y."/>
            <person name="Hayashi T."/>
            <person name="Hoshino Y."/>
        </authorList>
    </citation>
    <scope>NUCLEOTIDE SEQUENCE [LARGE SCALE GENOMIC DNA]</scope>
    <source>
        <strain evidence="4">ATCC 33728</strain>
    </source>
</reference>
<name>A0A1B4Y8F7_MYCUL</name>
<dbReference type="AlphaFoldDB" id="A0A1B4Y8F7"/>
<proteinExistence type="predicted"/>
<dbReference type="RefSeq" id="WP_020731633.1">
    <property type="nucleotide sequence ID" value="NZ_AP017624.1"/>
</dbReference>
<accession>A0A1B4Y8F7</accession>
<feature type="region of interest" description="Disordered" evidence="1">
    <location>
        <begin position="105"/>
        <end position="125"/>
    </location>
</feature>
<dbReference type="EMBL" id="AP017624">
    <property type="protein sequence ID" value="BAV43340.1"/>
    <property type="molecule type" value="Genomic_DNA"/>
</dbReference>
<evidence type="ECO:0000313" key="3">
    <source>
        <dbReference type="EMBL" id="BAV43340.1"/>
    </source>
</evidence>
<dbReference type="GeneID" id="34342683"/>
<sequence length="125" mass="12689">MSFVVATPEMLVGAATQMERIGSALGAANVVAAPAITSVVAAAEDEVSAAIASLFSECAQAYRVLSIHAAEFHGSFVQAVKCAAERYQAAEAEFYALLAARQAERASLPSPQPDPNHASPAGGGG</sequence>
<dbReference type="GeneID" id="93438997"/>
<dbReference type="InterPro" id="IPR038332">
    <property type="entry name" value="PPE_sf"/>
</dbReference>
<organism evidence="3 4">
    <name type="scientific">Mycobacterium ulcerans subsp. shinshuense</name>
    <dbReference type="NCBI Taxonomy" id="1124626"/>
    <lineage>
        <taxon>Bacteria</taxon>
        <taxon>Bacillati</taxon>
        <taxon>Actinomycetota</taxon>
        <taxon>Actinomycetes</taxon>
        <taxon>Mycobacteriales</taxon>
        <taxon>Mycobacteriaceae</taxon>
        <taxon>Mycobacterium</taxon>
        <taxon>Mycobacterium ulcerans group</taxon>
    </lineage>
</organism>
<evidence type="ECO:0000313" key="4">
    <source>
        <dbReference type="Proteomes" id="UP000218067"/>
    </source>
</evidence>
<dbReference type="Pfam" id="PF00934">
    <property type="entry name" value="PE"/>
    <property type="match status" value="1"/>
</dbReference>